<accession>A0A174FW36</accession>
<gene>
    <name evidence="1" type="ORF">ERS852406_02205</name>
</gene>
<proteinExistence type="predicted"/>
<dbReference type="RefSeq" id="WP_055228073.1">
    <property type="nucleotide sequence ID" value="NZ_CYYV01000010.1"/>
</dbReference>
<reference evidence="1 2" key="1">
    <citation type="submission" date="2015-09" db="EMBL/GenBank/DDBJ databases">
        <authorList>
            <consortium name="Pathogen Informatics"/>
        </authorList>
    </citation>
    <scope>NUCLEOTIDE SEQUENCE [LARGE SCALE GENOMIC DNA]</scope>
    <source>
        <strain evidence="1 2">2789STDY5608849</strain>
    </source>
</reference>
<sequence>MLNEKAEFEAYITNPESSSPRIQPKLLTGNFSTDCSLYGIEQILVVLARGYIFDTYREDEIYSDGFVRPELLNDTKLFLQRWLGFHFEHANSPERNPAPSYRRQASNGTDYFRESDGWFKKYWMAHCEKNEKEKETLWKNLETKWTETLSVNDYRENQITLNSVIAQALNRGSLKEQYLVFRKDPSGAPVKNKKERFSYLYSLKAGNDGKIHTLYEKTRERLLKNIAAYLLSQKYHPKGQTFVLLYRGQLLNWYGIDDAKGARSIWYFPRCVWGLETKEQIMEAYSRESQWNFIKFSVNQAFLSYFDFHLIDPSQACDVDTSKYWILQDMGHGSKSLRCWNQ</sequence>
<dbReference type="AlphaFoldDB" id="A0A174FW36"/>
<evidence type="ECO:0000313" key="2">
    <source>
        <dbReference type="Proteomes" id="UP000095706"/>
    </source>
</evidence>
<dbReference type="EMBL" id="CYYV01000010">
    <property type="protein sequence ID" value="CUO53677.1"/>
    <property type="molecule type" value="Genomic_DNA"/>
</dbReference>
<name>A0A174FW36_9FIRM</name>
<dbReference type="Proteomes" id="UP000095706">
    <property type="component" value="Unassembled WGS sequence"/>
</dbReference>
<protein>
    <submittedName>
        <fullName evidence="1">Uncharacterized protein</fullName>
    </submittedName>
</protein>
<evidence type="ECO:0000313" key="1">
    <source>
        <dbReference type="EMBL" id="CUO53677.1"/>
    </source>
</evidence>
<organism evidence="1 2">
    <name type="scientific">Fusicatenibacter saccharivorans</name>
    <dbReference type="NCBI Taxonomy" id="1150298"/>
    <lineage>
        <taxon>Bacteria</taxon>
        <taxon>Bacillati</taxon>
        <taxon>Bacillota</taxon>
        <taxon>Clostridia</taxon>
        <taxon>Lachnospirales</taxon>
        <taxon>Lachnospiraceae</taxon>
        <taxon>Fusicatenibacter</taxon>
    </lineage>
</organism>